<evidence type="ECO:0000313" key="1">
    <source>
        <dbReference type="EMBL" id="KNG91823.1"/>
    </source>
</evidence>
<reference evidence="1 2" key="1">
    <citation type="journal article" date="2015" name="Int. J. Syst. Evol. Microbiol.">
        <title>Aestuariivita atlantica sp. nov., isolated from deep sea sediment of the Atlantic Ocean.</title>
        <authorList>
            <person name="Li G."/>
            <person name="Lai Q."/>
            <person name="Du Y."/>
            <person name="Liu X."/>
            <person name="Sun F."/>
            <person name="Shao Z."/>
        </authorList>
    </citation>
    <scope>NUCLEOTIDE SEQUENCE [LARGE SCALE GENOMIC DNA]</scope>
    <source>
        <strain evidence="1 2">22II-S11-z3</strain>
    </source>
</reference>
<name>A0A0L1JK90_9RHOB</name>
<dbReference type="AlphaFoldDB" id="A0A0L1JK90"/>
<protein>
    <submittedName>
        <fullName evidence="1">Uncharacterized protein</fullName>
    </submittedName>
</protein>
<organism evidence="1 2">
    <name type="scientific">Pseudaestuariivita atlantica</name>
    <dbReference type="NCBI Taxonomy" id="1317121"/>
    <lineage>
        <taxon>Bacteria</taxon>
        <taxon>Pseudomonadati</taxon>
        <taxon>Pseudomonadota</taxon>
        <taxon>Alphaproteobacteria</taxon>
        <taxon>Rhodobacterales</taxon>
        <taxon>Paracoccaceae</taxon>
        <taxon>Pseudaestuariivita</taxon>
    </lineage>
</organism>
<gene>
    <name evidence="1" type="ORF">ATO11_20590</name>
</gene>
<sequence>MGFRESAGAFFIEAQEVSLDISDISFEILLDDIREFAGLCRIAWNERSWWRKAGHRIRLRSAENR</sequence>
<keyword evidence="2" id="KW-1185">Reference proteome</keyword>
<comment type="caution">
    <text evidence="1">The sequence shown here is derived from an EMBL/GenBank/DDBJ whole genome shotgun (WGS) entry which is preliminary data.</text>
</comment>
<dbReference type="Proteomes" id="UP000036938">
    <property type="component" value="Unassembled WGS sequence"/>
</dbReference>
<proteinExistence type="predicted"/>
<accession>A0A0L1JK90</accession>
<evidence type="ECO:0000313" key="2">
    <source>
        <dbReference type="Proteomes" id="UP000036938"/>
    </source>
</evidence>
<dbReference type="EMBL" id="AQQZ01000028">
    <property type="protein sequence ID" value="KNG91823.1"/>
    <property type="molecule type" value="Genomic_DNA"/>
</dbReference>